<dbReference type="SUPFAM" id="SSF82171">
    <property type="entry name" value="DPP6 N-terminal domain-like"/>
    <property type="match status" value="1"/>
</dbReference>
<dbReference type="InterPro" id="IPR011659">
    <property type="entry name" value="WD40"/>
</dbReference>
<sequence>MLRTLLCHRRVWPIVAGLLFVIAGLMGGCERADTADNASNGQVPEPAGSTLMLGETPLSGKIVYRRSDQRVRNFEFVTLDLATGHQRSIPVAYEVSGPNFSPTSNSIVFHITRDLLTNPRDTIAFLDLETGAVRELDNLPYRAALFPRFSPDGRQLAFYVLTDNEYRSKIYISDLDGQNLTPIPCPAEALCRHPQWHPEGNRLLYVADETEVHEIDLATEEIKVLDSVADDKGYEIHQAIYLDGGETMAVLWDRTSFPRRSGISLVPRDGEKTILYERRGSIPSIYRSGLPNTLFFVKTNLLRKEIDIFIYNYLTGEEVKLSEADWFSGGVNWKP</sequence>
<dbReference type="AlphaFoldDB" id="A0A3E0WXW4"/>
<comment type="caution">
    <text evidence="2">The sequence shown here is derived from an EMBL/GenBank/DDBJ whole genome shotgun (WGS) entry which is preliminary data.</text>
</comment>
<name>A0A3E0WXW4_9GAMM</name>
<dbReference type="PANTHER" id="PTHR36842">
    <property type="entry name" value="PROTEIN TOLB HOMOLOG"/>
    <property type="match status" value="1"/>
</dbReference>
<accession>A0A3E0WXW4</accession>
<dbReference type="OrthoDB" id="9758793at2"/>
<dbReference type="PANTHER" id="PTHR36842:SF1">
    <property type="entry name" value="PROTEIN TOLB"/>
    <property type="match status" value="1"/>
</dbReference>
<evidence type="ECO:0000313" key="3">
    <source>
        <dbReference type="Proteomes" id="UP000256763"/>
    </source>
</evidence>
<dbReference type="Pfam" id="PF07676">
    <property type="entry name" value="PD40"/>
    <property type="match status" value="1"/>
</dbReference>
<evidence type="ECO:0000313" key="2">
    <source>
        <dbReference type="EMBL" id="RFA36835.1"/>
    </source>
</evidence>
<dbReference type="PROSITE" id="PS51257">
    <property type="entry name" value="PROKAR_LIPOPROTEIN"/>
    <property type="match status" value="1"/>
</dbReference>
<gene>
    <name evidence="2" type="ORF">CAL65_09945</name>
</gene>
<protein>
    <submittedName>
        <fullName evidence="2">Uncharacterized protein</fullName>
    </submittedName>
</protein>
<organism evidence="2 3">
    <name type="scientific">Alkalilimnicola ehrlichii</name>
    <dbReference type="NCBI Taxonomy" id="351052"/>
    <lineage>
        <taxon>Bacteria</taxon>
        <taxon>Pseudomonadati</taxon>
        <taxon>Pseudomonadota</taxon>
        <taxon>Gammaproteobacteria</taxon>
        <taxon>Chromatiales</taxon>
        <taxon>Ectothiorhodospiraceae</taxon>
        <taxon>Alkalilimnicola</taxon>
    </lineage>
</organism>
<dbReference type="EMBL" id="NFZW01000008">
    <property type="protein sequence ID" value="RFA36835.1"/>
    <property type="molecule type" value="Genomic_DNA"/>
</dbReference>
<reference evidence="3" key="1">
    <citation type="submission" date="2017-05" db="EMBL/GenBank/DDBJ databases">
        <authorList>
            <person name="Sharma S."/>
            <person name="Sidhu C."/>
            <person name="Pinnaka A.K."/>
        </authorList>
    </citation>
    <scope>NUCLEOTIDE SEQUENCE [LARGE SCALE GENOMIC DNA]</scope>
    <source>
        <strain evidence="3">AK93</strain>
    </source>
</reference>
<dbReference type="Proteomes" id="UP000256763">
    <property type="component" value="Unassembled WGS sequence"/>
</dbReference>
<evidence type="ECO:0000256" key="1">
    <source>
        <dbReference type="ARBA" id="ARBA00009820"/>
    </source>
</evidence>
<keyword evidence="3" id="KW-1185">Reference proteome</keyword>
<dbReference type="InterPro" id="IPR011042">
    <property type="entry name" value="6-blade_b-propeller_TolB-like"/>
</dbReference>
<proteinExistence type="inferred from homology"/>
<dbReference type="Gene3D" id="2.120.10.30">
    <property type="entry name" value="TolB, C-terminal domain"/>
    <property type="match status" value="1"/>
</dbReference>
<comment type="similarity">
    <text evidence="1">Belongs to the TolB family.</text>
</comment>
<dbReference type="RefSeq" id="WP_116302095.1">
    <property type="nucleotide sequence ID" value="NZ_NFZV01000008.1"/>
</dbReference>